<dbReference type="Proteomes" id="UP000198945">
    <property type="component" value="Unassembled WGS sequence"/>
</dbReference>
<keyword evidence="3" id="KW-1003">Cell membrane</keyword>
<dbReference type="InterPro" id="IPR000390">
    <property type="entry name" value="Small_drug/metabolite_transptr"/>
</dbReference>
<evidence type="ECO:0000256" key="10">
    <source>
        <dbReference type="ARBA" id="ARBA00023098"/>
    </source>
</evidence>
<dbReference type="PANTHER" id="PTHR30561:SF9">
    <property type="entry name" value="4-AMINO-4-DEOXY-L-ARABINOSE-PHOSPHOUNDECAPRENOL FLIPPASE SUBUNIT ARNF-RELATED"/>
    <property type="match status" value="1"/>
</dbReference>
<evidence type="ECO:0000256" key="8">
    <source>
        <dbReference type="ARBA" id="ARBA00022985"/>
    </source>
</evidence>
<evidence type="ECO:0000256" key="4">
    <source>
        <dbReference type="ARBA" id="ARBA00022516"/>
    </source>
</evidence>
<comment type="similarity">
    <text evidence="2">Belongs to the EamA transporter family.</text>
</comment>
<dbReference type="GO" id="GO:0005886">
    <property type="term" value="C:plasma membrane"/>
    <property type="evidence" value="ECO:0007669"/>
    <property type="project" value="UniProtKB-SubCell"/>
</dbReference>
<keyword evidence="9 12" id="KW-1133">Transmembrane helix</keyword>
<keyword evidence="6" id="KW-0441">Lipid A biosynthesis</keyword>
<feature type="transmembrane region" description="Helical" evidence="12">
    <location>
        <begin position="95"/>
        <end position="112"/>
    </location>
</feature>
<evidence type="ECO:0000256" key="5">
    <source>
        <dbReference type="ARBA" id="ARBA00022519"/>
    </source>
</evidence>
<keyword evidence="7 12" id="KW-0812">Transmembrane</keyword>
<protein>
    <submittedName>
        <fullName evidence="14">EamA-like transporter family protein</fullName>
    </submittedName>
</protein>
<keyword evidence="10" id="KW-0443">Lipid metabolism</keyword>
<feature type="transmembrane region" description="Helical" evidence="12">
    <location>
        <begin position="70"/>
        <end position="89"/>
    </location>
</feature>
<dbReference type="SUPFAM" id="SSF103481">
    <property type="entry name" value="Multidrug resistance efflux transporter EmrE"/>
    <property type="match status" value="1"/>
</dbReference>
<evidence type="ECO:0000256" key="11">
    <source>
        <dbReference type="ARBA" id="ARBA00023136"/>
    </source>
</evidence>
<dbReference type="RefSeq" id="WP_208596705.1">
    <property type="nucleotide sequence ID" value="NZ_FNEH01000028.1"/>
</dbReference>
<dbReference type="InterPro" id="IPR000620">
    <property type="entry name" value="EamA_dom"/>
</dbReference>
<evidence type="ECO:0000313" key="14">
    <source>
        <dbReference type="EMBL" id="SDJ10786.1"/>
    </source>
</evidence>
<evidence type="ECO:0000256" key="2">
    <source>
        <dbReference type="ARBA" id="ARBA00007362"/>
    </source>
</evidence>
<sequence length="113" mass="12865">MEEEIINSYIILILFTLLGSIGGFFFKKAVDNSQVIIKTIFETYLYIGIILYIGSAFLNILVLKELPYTVVLPLTSITYIWSFLLAYILLDEKIGFKKILGILFIIVGCFLLV</sequence>
<keyword evidence="5" id="KW-0997">Cell inner membrane</keyword>
<evidence type="ECO:0000256" key="1">
    <source>
        <dbReference type="ARBA" id="ARBA00004651"/>
    </source>
</evidence>
<feature type="domain" description="EamA" evidence="13">
    <location>
        <begin position="8"/>
        <end position="112"/>
    </location>
</feature>
<evidence type="ECO:0000256" key="9">
    <source>
        <dbReference type="ARBA" id="ARBA00022989"/>
    </source>
</evidence>
<feature type="transmembrane region" description="Helical" evidence="12">
    <location>
        <begin position="7"/>
        <end position="25"/>
    </location>
</feature>
<dbReference type="PANTHER" id="PTHR30561">
    <property type="entry name" value="SMR FAMILY PROTON-DEPENDENT DRUG EFFLUX TRANSPORTER SUGE"/>
    <property type="match status" value="1"/>
</dbReference>
<organism evidence="14 15">
    <name type="scientific">Halanaerobium congolense</name>
    <dbReference type="NCBI Taxonomy" id="54121"/>
    <lineage>
        <taxon>Bacteria</taxon>
        <taxon>Bacillati</taxon>
        <taxon>Bacillota</taxon>
        <taxon>Clostridia</taxon>
        <taxon>Halanaerobiales</taxon>
        <taxon>Halanaerobiaceae</taxon>
        <taxon>Halanaerobium</taxon>
    </lineage>
</organism>
<name>A0A1G8R1D8_9FIRM</name>
<evidence type="ECO:0000313" key="15">
    <source>
        <dbReference type="Proteomes" id="UP000198945"/>
    </source>
</evidence>
<feature type="transmembrane region" description="Helical" evidence="12">
    <location>
        <begin position="45"/>
        <end position="63"/>
    </location>
</feature>
<dbReference type="Gene3D" id="1.10.3730.20">
    <property type="match status" value="1"/>
</dbReference>
<evidence type="ECO:0000256" key="12">
    <source>
        <dbReference type="SAM" id="Phobius"/>
    </source>
</evidence>
<accession>A0A1G8R1D8</accession>
<dbReference type="AlphaFoldDB" id="A0A1G8R1D8"/>
<gene>
    <name evidence="14" type="ORF">SAMN04515654_12810</name>
</gene>
<dbReference type="Pfam" id="PF00892">
    <property type="entry name" value="EamA"/>
    <property type="match status" value="1"/>
</dbReference>
<keyword evidence="4" id="KW-0444">Lipid biosynthesis</keyword>
<evidence type="ECO:0000256" key="7">
    <source>
        <dbReference type="ARBA" id="ARBA00022692"/>
    </source>
</evidence>
<keyword evidence="11 12" id="KW-0472">Membrane</keyword>
<evidence type="ECO:0000256" key="3">
    <source>
        <dbReference type="ARBA" id="ARBA00022475"/>
    </source>
</evidence>
<evidence type="ECO:0000259" key="13">
    <source>
        <dbReference type="Pfam" id="PF00892"/>
    </source>
</evidence>
<dbReference type="GO" id="GO:0009103">
    <property type="term" value="P:lipopolysaccharide biosynthetic process"/>
    <property type="evidence" value="ECO:0007669"/>
    <property type="project" value="UniProtKB-KW"/>
</dbReference>
<evidence type="ECO:0000256" key="6">
    <source>
        <dbReference type="ARBA" id="ARBA00022556"/>
    </source>
</evidence>
<dbReference type="EMBL" id="FNEH01000028">
    <property type="protein sequence ID" value="SDJ10786.1"/>
    <property type="molecule type" value="Genomic_DNA"/>
</dbReference>
<reference evidence="14 15" key="1">
    <citation type="submission" date="2016-10" db="EMBL/GenBank/DDBJ databases">
        <authorList>
            <person name="de Groot N.N."/>
        </authorList>
    </citation>
    <scope>NUCLEOTIDE SEQUENCE [LARGE SCALE GENOMIC DNA]</scope>
    <source>
        <strain evidence="14 15">WG7</strain>
    </source>
</reference>
<comment type="subcellular location">
    <subcellularLocation>
        <location evidence="1">Cell membrane</location>
        <topology evidence="1">Multi-pass membrane protein</topology>
    </subcellularLocation>
</comment>
<dbReference type="InterPro" id="IPR037185">
    <property type="entry name" value="EmrE-like"/>
</dbReference>
<keyword evidence="8" id="KW-0448">Lipopolysaccharide biosynthesis</keyword>
<dbReference type="GO" id="GO:0022857">
    <property type="term" value="F:transmembrane transporter activity"/>
    <property type="evidence" value="ECO:0007669"/>
    <property type="project" value="InterPro"/>
</dbReference>
<proteinExistence type="inferred from homology"/>